<dbReference type="SUPFAM" id="SSF54060">
    <property type="entry name" value="His-Me finger endonucleases"/>
    <property type="match status" value="1"/>
</dbReference>
<dbReference type="InterPro" id="IPR036388">
    <property type="entry name" value="WH-like_DNA-bd_sf"/>
</dbReference>
<dbReference type="InterPro" id="IPR044925">
    <property type="entry name" value="His-Me_finger_sf"/>
</dbReference>
<dbReference type="EMBL" id="MK500582">
    <property type="protein sequence ID" value="QBK92767.1"/>
    <property type="molecule type" value="Genomic_DNA"/>
</dbReference>
<dbReference type="InterPro" id="IPR003647">
    <property type="entry name" value="Intron_nuc_1_rpt"/>
</dbReference>
<evidence type="ECO:0000259" key="2">
    <source>
        <dbReference type="Pfam" id="PF07463"/>
    </source>
</evidence>
<accession>A0A481ZAG1</accession>
<dbReference type="GO" id="GO:0016788">
    <property type="term" value="F:hydrolase activity, acting on ester bonds"/>
    <property type="evidence" value="ECO:0007669"/>
    <property type="project" value="InterPro"/>
</dbReference>
<organism evidence="3">
    <name type="scientific">Pithovirus LCPAC401</name>
    <dbReference type="NCBI Taxonomy" id="2506595"/>
    <lineage>
        <taxon>Viruses</taxon>
        <taxon>Pithoviruses</taxon>
    </lineage>
</organism>
<dbReference type="Pfam" id="PF07453">
    <property type="entry name" value="NUMOD1"/>
    <property type="match status" value="1"/>
</dbReference>
<dbReference type="SMART" id="SM00497">
    <property type="entry name" value="IENR1"/>
    <property type="match status" value="1"/>
</dbReference>
<proteinExistence type="predicted"/>
<evidence type="ECO:0000313" key="3">
    <source>
        <dbReference type="EMBL" id="QBK92767.1"/>
    </source>
</evidence>
<feature type="domain" description="NUMOD4" evidence="2">
    <location>
        <begin position="62"/>
        <end position="106"/>
    </location>
</feature>
<protein>
    <submittedName>
        <fullName evidence="3">NUMOD1 domain protein</fullName>
    </submittedName>
</protein>
<dbReference type="InterPro" id="IPR010902">
    <property type="entry name" value="NUMOD4"/>
</dbReference>
<sequence>METYLTVDVDNICNDKVKVDMTGVIIIKVNSVQKGKQILSVPTELPELELDERVCSKCEKIEEWKWLHECGYSRYMVSNLGRLLSISNNILSGTLTARGYHRFKLTNDEGVAKSKLIHTLMGYIFFNLSEGSNITMDHINQKKLDNRYCNLRPATNSDQVKNRTITAPRKGKRVFKIDMDGNIVDEYESIAHAAREVGVSNNTISRWCRIRKVVNKYTFRFFVESDIKEEQIWKSISELYPDIQPSLEISNCGWVRNIRSKYTKGSKEGNYLSVRVSNKETNKVINFLVHILVWTDSIIS</sequence>
<evidence type="ECO:0000259" key="1">
    <source>
        <dbReference type="Pfam" id="PF07453"/>
    </source>
</evidence>
<dbReference type="Gene3D" id="3.90.75.20">
    <property type="match status" value="1"/>
</dbReference>
<reference evidence="3" key="1">
    <citation type="journal article" date="2019" name="MBio">
        <title>Virus Genomes from Deep Sea Sediments Expand the Ocean Megavirome and Support Independent Origins of Viral Gigantism.</title>
        <authorList>
            <person name="Backstrom D."/>
            <person name="Yutin N."/>
            <person name="Jorgensen S.L."/>
            <person name="Dharamshi J."/>
            <person name="Homa F."/>
            <person name="Zaremba-Niedwiedzka K."/>
            <person name="Spang A."/>
            <person name="Wolf Y.I."/>
            <person name="Koonin E.V."/>
            <person name="Ettema T.J."/>
        </authorList>
    </citation>
    <scope>NUCLEOTIDE SEQUENCE</scope>
</reference>
<name>A0A481ZAG1_9VIRU</name>
<feature type="domain" description="Nuclease-associated modular DNA-binding 1" evidence="1">
    <location>
        <begin position="178"/>
        <end position="206"/>
    </location>
</feature>
<gene>
    <name evidence="3" type="ORF">LCPAC401_04050</name>
</gene>
<dbReference type="InterPro" id="IPR010896">
    <property type="entry name" value="NUMOD1"/>
</dbReference>
<dbReference type="Pfam" id="PF07463">
    <property type="entry name" value="NUMOD4"/>
    <property type="match status" value="1"/>
</dbReference>
<dbReference type="Gene3D" id="1.10.10.10">
    <property type="entry name" value="Winged helix-like DNA-binding domain superfamily/Winged helix DNA-binding domain"/>
    <property type="match status" value="1"/>
</dbReference>